<sequence length="129" mass="14513">MSEPSGYLLHGTAFSSKEAAFEILVHNHEQELRFHKLWDGDAQPYYFESQPQLTLPKSVADELDGVFNGFVKEQESCDIWTLLYRAEEVDFEIGVRLEKLLPGENQINIAIAYLAGKALGVDLVKVVEG</sequence>
<evidence type="ECO:0000313" key="2">
    <source>
        <dbReference type="Proteomes" id="UP001254658"/>
    </source>
</evidence>
<proteinExistence type="predicted"/>
<reference evidence="1" key="1">
    <citation type="journal article" date="2022" name="Microbiol. Spectr.">
        <title>Optimizing Conditions in the Acid Tolerance Test for Potential Probiotics Using Response Surface Methodology.</title>
        <authorList>
            <person name="Ko H.I."/>
            <person name="Jeong C.H."/>
            <person name="Hong S.W."/>
            <person name="Eun J.B."/>
            <person name="Kim T.W."/>
        </authorList>
    </citation>
    <scope>NUCLEOTIDE SEQUENCE</scope>
    <source>
        <strain evidence="1">KCKM 0438</strain>
    </source>
</reference>
<gene>
    <name evidence="1" type="ORF">RF668_08680</name>
</gene>
<protein>
    <submittedName>
        <fullName evidence="1">Uncharacterized protein</fullName>
    </submittedName>
</protein>
<dbReference type="EMBL" id="CP133787">
    <property type="protein sequence ID" value="WMX69966.1"/>
    <property type="molecule type" value="Genomic_DNA"/>
</dbReference>
<dbReference type="Proteomes" id="UP001254658">
    <property type="component" value="Chromosome"/>
</dbReference>
<reference evidence="1" key="2">
    <citation type="submission" date="2023-09" db="EMBL/GenBank/DDBJ databases">
        <authorList>
            <person name="Kim T.W."/>
        </authorList>
    </citation>
    <scope>NUCLEOTIDE SEQUENCE</scope>
    <source>
        <strain evidence="1">KCKM 0438</strain>
    </source>
</reference>
<evidence type="ECO:0000313" key="1">
    <source>
        <dbReference type="EMBL" id="WMX69966.1"/>
    </source>
</evidence>
<dbReference type="RefSeq" id="WP_309558594.1">
    <property type="nucleotide sequence ID" value="NZ_CP133787.1"/>
</dbReference>
<name>A0AAX4AJJ3_LACLC</name>
<accession>A0AAX4AJJ3</accession>
<organism evidence="1 2">
    <name type="scientific">Lactococcus lactis subsp. cremoris</name>
    <name type="common">Streptococcus cremoris</name>
    <dbReference type="NCBI Taxonomy" id="1359"/>
    <lineage>
        <taxon>Bacteria</taxon>
        <taxon>Bacillati</taxon>
        <taxon>Bacillota</taxon>
        <taxon>Bacilli</taxon>
        <taxon>Lactobacillales</taxon>
        <taxon>Streptococcaceae</taxon>
        <taxon>Lactococcus</taxon>
    </lineage>
</organism>
<dbReference type="AlphaFoldDB" id="A0AAX4AJJ3"/>